<gene>
    <name evidence="3" type="ORF">AB0I59_37290</name>
</gene>
<evidence type="ECO:0000259" key="2">
    <source>
        <dbReference type="Pfam" id="PF00542"/>
    </source>
</evidence>
<dbReference type="Gene3D" id="3.30.1390.10">
    <property type="match status" value="1"/>
</dbReference>
<keyword evidence="3" id="KW-0689">Ribosomal protein</keyword>
<dbReference type="SUPFAM" id="SSF54736">
    <property type="entry name" value="ClpS-like"/>
    <property type="match status" value="1"/>
</dbReference>
<dbReference type="InterPro" id="IPR013823">
    <property type="entry name" value="Ribosomal_bL12_C"/>
</dbReference>
<feature type="transmembrane region" description="Helical" evidence="1">
    <location>
        <begin position="6"/>
        <end position="28"/>
    </location>
</feature>
<sequence>MSIGNPTFVIVLIVLVVAVLVVVVVLAARAGARPSAQLAWRTPGMMPPISLDLQDRVRELCAEDKKIHAIKLVREETGLGLKEAKTVVDALEAGRPVPGERAGGHGDLASRVRELKAAGRTEQAIFLVRGETGMGQDEAEIFVNAL</sequence>
<dbReference type="InterPro" id="IPR014719">
    <property type="entry name" value="Ribosomal_bL12_C/ClpS-like"/>
</dbReference>
<keyword evidence="1" id="KW-0812">Transmembrane</keyword>
<evidence type="ECO:0000313" key="4">
    <source>
        <dbReference type="Proteomes" id="UP001551675"/>
    </source>
</evidence>
<reference evidence="3 4" key="1">
    <citation type="submission" date="2024-06" db="EMBL/GenBank/DDBJ databases">
        <title>The Natural Products Discovery Center: Release of the First 8490 Sequenced Strains for Exploring Actinobacteria Biosynthetic Diversity.</title>
        <authorList>
            <person name="Kalkreuter E."/>
            <person name="Kautsar S.A."/>
            <person name="Yang D."/>
            <person name="Bader C.D."/>
            <person name="Teijaro C.N."/>
            <person name="Fluegel L."/>
            <person name="Davis C.M."/>
            <person name="Simpson J.R."/>
            <person name="Lauterbach L."/>
            <person name="Steele A.D."/>
            <person name="Gui C."/>
            <person name="Meng S."/>
            <person name="Li G."/>
            <person name="Viehrig K."/>
            <person name="Ye F."/>
            <person name="Su P."/>
            <person name="Kiefer A.F."/>
            <person name="Nichols A."/>
            <person name="Cepeda A.J."/>
            <person name="Yan W."/>
            <person name="Fan B."/>
            <person name="Jiang Y."/>
            <person name="Adhikari A."/>
            <person name="Zheng C.-J."/>
            <person name="Schuster L."/>
            <person name="Cowan T.M."/>
            <person name="Smanski M.J."/>
            <person name="Chevrette M.G."/>
            <person name="De Carvalho L.P.S."/>
            <person name="Shen B."/>
        </authorList>
    </citation>
    <scope>NUCLEOTIDE SEQUENCE [LARGE SCALE GENOMIC DNA]</scope>
    <source>
        <strain evidence="3 4">NPDC050100</strain>
    </source>
</reference>
<evidence type="ECO:0000313" key="3">
    <source>
        <dbReference type="EMBL" id="MEV0974283.1"/>
    </source>
</evidence>
<keyword evidence="1" id="KW-1133">Transmembrane helix</keyword>
<dbReference type="EMBL" id="JBFALK010000028">
    <property type="protein sequence ID" value="MEV0974283.1"/>
    <property type="molecule type" value="Genomic_DNA"/>
</dbReference>
<accession>A0ABV3GRL2</accession>
<dbReference type="RefSeq" id="WP_358140704.1">
    <property type="nucleotide sequence ID" value="NZ_JBFALK010000028.1"/>
</dbReference>
<keyword evidence="4" id="KW-1185">Reference proteome</keyword>
<dbReference type="Proteomes" id="UP001551675">
    <property type="component" value="Unassembled WGS sequence"/>
</dbReference>
<proteinExistence type="predicted"/>
<protein>
    <submittedName>
        <fullName evidence="3">Ribosomal protein L7/L12</fullName>
    </submittedName>
</protein>
<name>A0ABV3GRL2_MICGL</name>
<organism evidence="3 4">
    <name type="scientific">Microtetraspora glauca</name>
    <dbReference type="NCBI Taxonomy" id="1996"/>
    <lineage>
        <taxon>Bacteria</taxon>
        <taxon>Bacillati</taxon>
        <taxon>Actinomycetota</taxon>
        <taxon>Actinomycetes</taxon>
        <taxon>Streptosporangiales</taxon>
        <taxon>Streptosporangiaceae</taxon>
        <taxon>Microtetraspora</taxon>
    </lineage>
</organism>
<keyword evidence="1" id="KW-0472">Membrane</keyword>
<dbReference type="Pfam" id="PF00542">
    <property type="entry name" value="Ribosomal_L12"/>
    <property type="match status" value="1"/>
</dbReference>
<comment type="caution">
    <text evidence="3">The sequence shown here is derived from an EMBL/GenBank/DDBJ whole genome shotgun (WGS) entry which is preliminary data.</text>
</comment>
<dbReference type="GO" id="GO:0005840">
    <property type="term" value="C:ribosome"/>
    <property type="evidence" value="ECO:0007669"/>
    <property type="project" value="UniProtKB-KW"/>
</dbReference>
<keyword evidence="3" id="KW-0687">Ribonucleoprotein</keyword>
<feature type="domain" description="Large ribosomal subunit protein bL12 C-terminal" evidence="2">
    <location>
        <begin position="62"/>
        <end position="91"/>
    </location>
</feature>
<evidence type="ECO:0000256" key="1">
    <source>
        <dbReference type="SAM" id="Phobius"/>
    </source>
</evidence>